<dbReference type="Proteomes" id="UP000461010">
    <property type="component" value="Unassembled WGS sequence"/>
</dbReference>
<reference evidence="2 3" key="1">
    <citation type="submission" date="2019-10" db="EMBL/GenBank/DDBJ databases">
        <title>Poseidonibacter ostreae sp. nov., isolated from the gut of the Ostrea denselamellosa.</title>
        <authorList>
            <person name="Choi A."/>
        </authorList>
    </citation>
    <scope>NUCLEOTIDE SEQUENCE [LARGE SCALE GENOMIC DNA]</scope>
    <source>
        <strain evidence="2 3">SJOD-M-5</strain>
    </source>
</reference>
<feature type="non-terminal residue" evidence="2">
    <location>
        <position position="1"/>
    </location>
</feature>
<dbReference type="RefSeq" id="WP_226898706.1">
    <property type="nucleotide sequence ID" value="NZ_WFKI01000033.1"/>
</dbReference>
<evidence type="ECO:0000313" key="3">
    <source>
        <dbReference type="Proteomes" id="UP000461010"/>
    </source>
</evidence>
<dbReference type="PANTHER" id="PTHR45901:SF3">
    <property type="entry name" value="LIPOXYGENASE HOMOLOGY DOMAIN-CONTAINING PROTEIN 1"/>
    <property type="match status" value="1"/>
</dbReference>
<feature type="domain" description="PLAT" evidence="1">
    <location>
        <begin position="478"/>
        <end position="598"/>
    </location>
</feature>
<dbReference type="InterPro" id="IPR001024">
    <property type="entry name" value="PLAT/LH2_dom"/>
</dbReference>
<sequence>NKLLLGGIFFNPGDDYFTTPAQEAVGLDKLVLKNLKQRKTVENNIIRHNKGTNTSVIEKIRHHLRRAMPVVALINDGNHWVTIVGMSCKYKTNGDIDVANTNIAYLDLTRGEEHYVSFTSLEILGWSSYWGKKYASSYVSGTVISLKSDSVLCSDKWTSGWNSKIFEINGKQYLFLLKYKNGTVHIHKIKADGSIGSNIAKYDWSKGWSNINFYKVKGKTYLFLMKAGTSDDYTNGLVHINKVNDDGTIGKVIDKHDWRAGWKKIEFFTLKNNTYVILNRDNGVVNIRKMKSDGTLGDIVVDQKEFLKNKASIVGTDIQVLETDNAVYIYGINDTGKKTIYSQYKFYLKNNKFKLEPVEEKTWSAGWVRLNIFKDSDKKSFLIISKAVSRNGVMHVHEINNLKNDAKIGKLIDENYFRNSFAMGIVPTEQWSNIQYFKARNGKLKLFLLDKYSGRVRVVNMKNSGSFEDGLVPSKQLKHYQIEMNTSDIKKAGTSAKVFITLKGDNWKSPEYHIDTICDDFERGSKTIQNIPVSKYFGDIKSVVIRHDNSKSKPGWHLRSIYIKEGTKQGEKANAWSKRVNKWFAKTTGDKKIKREITLDKK</sequence>
<dbReference type="Pfam" id="PF01477">
    <property type="entry name" value="PLAT"/>
    <property type="match status" value="1"/>
</dbReference>
<organism evidence="2 3">
    <name type="scientific">Poseidonibacter ostreae</name>
    <dbReference type="NCBI Taxonomy" id="2654171"/>
    <lineage>
        <taxon>Bacteria</taxon>
        <taxon>Pseudomonadati</taxon>
        <taxon>Campylobacterota</taxon>
        <taxon>Epsilonproteobacteria</taxon>
        <taxon>Campylobacterales</taxon>
        <taxon>Arcobacteraceae</taxon>
        <taxon>Poseidonibacter</taxon>
    </lineage>
</organism>
<gene>
    <name evidence="2" type="ORF">GBG18_12375</name>
</gene>
<keyword evidence="3" id="KW-1185">Reference proteome</keyword>
<dbReference type="SUPFAM" id="SSF49723">
    <property type="entry name" value="Lipase/lipooxygenase domain (PLAT/LH2 domain)"/>
    <property type="match status" value="1"/>
</dbReference>
<dbReference type="PROSITE" id="PS50095">
    <property type="entry name" value="PLAT"/>
    <property type="match status" value="1"/>
</dbReference>
<name>A0ABQ6VIT7_9BACT</name>
<proteinExistence type="predicted"/>
<comment type="caution">
    <text evidence="2">The sequence shown here is derived from an EMBL/GenBank/DDBJ whole genome shotgun (WGS) entry which is preliminary data.</text>
</comment>
<dbReference type="InterPro" id="IPR052970">
    <property type="entry name" value="Inner_ear_hair_cell_LOXHD"/>
</dbReference>
<dbReference type="SMART" id="SM00308">
    <property type="entry name" value="LH2"/>
    <property type="match status" value="1"/>
</dbReference>
<dbReference type="Gene3D" id="2.60.60.20">
    <property type="entry name" value="PLAT/LH2 domain"/>
    <property type="match status" value="1"/>
</dbReference>
<dbReference type="EMBL" id="WFKJ01000044">
    <property type="protein sequence ID" value="KAB7888781.1"/>
    <property type="molecule type" value="Genomic_DNA"/>
</dbReference>
<protein>
    <recommendedName>
        <fullName evidence="1">PLAT domain-containing protein</fullName>
    </recommendedName>
</protein>
<evidence type="ECO:0000313" key="2">
    <source>
        <dbReference type="EMBL" id="KAB7888781.1"/>
    </source>
</evidence>
<evidence type="ECO:0000259" key="1">
    <source>
        <dbReference type="PROSITE" id="PS50095"/>
    </source>
</evidence>
<dbReference type="InterPro" id="IPR036392">
    <property type="entry name" value="PLAT/LH2_dom_sf"/>
</dbReference>
<dbReference type="PANTHER" id="PTHR45901">
    <property type="entry name" value="PROTEIN CBG12474"/>
    <property type="match status" value="1"/>
</dbReference>
<accession>A0ABQ6VIT7</accession>